<dbReference type="EMBL" id="AP018216">
    <property type="protein sequence ID" value="BAY68406.1"/>
    <property type="molecule type" value="Genomic_DNA"/>
</dbReference>
<protein>
    <submittedName>
        <fullName evidence="1">Uncharacterized protein</fullName>
    </submittedName>
</protein>
<dbReference type="AlphaFoldDB" id="A0A1Z4KHE5"/>
<sequence length="37" mass="4358">MKWRAGGEKESIYEKKLGLKPRLNSALFLLKKLKVKR</sequence>
<reference evidence="1 2" key="1">
    <citation type="submission" date="2017-06" db="EMBL/GenBank/DDBJ databases">
        <title>Genome sequencing of cyanobaciteial culture collection at National Institute for Environmental Studies (NIES).</title>
        <authorList>
            <person name="Hirose Y."/>
            <person name="Shimura Y."/>
            <person name="Fujisawa T."/>
            <person name="Nakamura Y."/>
            <person name="Kawachi M."/>
        </authorList>
    </citation>
    <scope>NUCLEOTIDE SEQUENCE [LARGE SCALE GENOMIC DNA]</scope>
    <source>
        <strain evidence="1 2">NIES-23</strain>
    </source>
</reference>
<accession>A0A1Z4KHE5</accession>
<gene>
    <name evidence="1" type="ORF">NIES23_11920</name>
</gene>
<name>A0A1Z4KHE5_ANAVA</name>
<dbReference type="Proteomes" id="UP000217507">
    <property type="component" value="Chromosome"/>
</dbReference>
<proteinExistence type="predicted"/>
<evidence type="ECO:0000313" key="2">
    <source>
        <dbReference type="Proteomes" id="UP000217507"/>
    </source>
</evidence>
<evidence type="ECO:0000313" key="1">
    <source>
        <dbReference type="EMBL" id="BAY68406.1"/>
    </source>
</evidence>
<organism evidence="1 2">
    <name type="scientific">Trichormus variabilis NIES-23</name>
    <dbReference type="NCBI Taxonomy" id="1973479"/>
    <lineage>
        <taxon>Bacteria</taxon>
        <taxon>Bacillati</taxon>
        <taxon>Cyanobacteriota</taxon>
        <taxon>Cyanophyceae</taxon>
        <taxon>Nostocales</taxon>
        <taxon>Nostocaceae</taxon>
        <taxon>Trichormus</taxon>
    </lineage>
</organism>